<gene>
    <name evidence="1" type="ORF">IXC47_04940</name>
</gene>
<name>A0ABS0EQG5_9BURK</name>
<accession>A0ABS0EQG5</accession>
<organism evidence="1 2">
    <name type="scientific">Herminiimonas contaminans</name>
    <dbReference type="NCBI Taxonomy" id="1111140"/>
    <lineage>
        <taxon>Bacteria</taxon>
        <taxon>Pseudomonadati</taxon>
        <taxon>Pseudomonadota</taxon>
        <taxon>Betaproteobacteria</taxon>
        <taxon>Burkholderiales</taxon>
        <taxon>Oxalobacteraceae</taxon>
        <taxon>Herminiimonas</taxon>
    </lineage>
</organism>
<comment type="caution">
    <text evidence="1">The sequence shown here is derived from an EMBL/GenBank/DDBJ whole genome shotgun (WGS) entry which is preliminary data.</text>
</comment>
<keyword evidence="2" id="KW-1185">Reference proteome</keyword>
<evidence type="ECO:0000313" key="1">
    <source>
        <dbReference type="EMBL" id="MBF8177026.1"/>
    </source>
</evidence>
<evidence type="ECO:0008006" key="3">
    <source>
        <dbReference type="Google" id="ProtNLM"/>
    </source>
</evidence>
<dbReference type="EMBL" id="JADOEL010000003">
    <property type="protein sequence ID" value="MBF8177026.1"/>
    <property type="molecule type" value="Genomic_DNA"/>
</dbReference>
<dbReference type="RefSeq" id="WP_195874884.1">
    <property type="nucleotide sequence ID" value="NZ_JADOEL010000003.1"/>
</dbReference>
<evidence type="ECO:0000313" key="2">
    <source>
        <dbReference type="Proteomes" id="UP000657372"/>
    </source>
</evidence>
<reference evidence="1 2" key="1">
    <citation type="submission" date="2020-11" db="EMBL/GenBank/DDBJ databases">
        <title>WGS of Herminiimonas contaminans strain Marseille-Q4544 isolated from planarians Schmidtea mediterranea.</title>
        <authorList>
            <person name="Kangale L."/>
        </authorList>
    </citation>
    <scope>NUCLEOTIDE SEQUENCE [LARGE SCALE GENOMIC DNA]</scope>
    <source>
        <strain evidence="1 2">Marseille-Q4544</strain>
    </source>
</reference>
<sequence length="263" mass="30599">MPRLLTQSQFQRWKKPDFCYLCGTTLKDGSLLNDDHCPPQSFFSKPDRTNYPIKLQVHERCNHKWHLADETMSIFLDALHGTEKSSNPKHLAKLNFIDIKSEQGIYQGITKLPIRPLAYRIIRCMHALLYKSFLKVETVHDIHYPIPEADTANNNKPFSQKIQTYQFSNELCTAQRTETHDAIYAYNGRFKYICTWHKLDNGQSICLFTFDIYKLHNLAVKIADYPRSVIGFYAAEKPQNATLCSLLKLEHPDEDILYPILSQ</sequence>
<proteinExistence type="predicted"/>
<dbReference type="Proteomes" id="UP000657372">
    <property type="component" value="Unassembled WGS sequence"/>
</dbReference>
<protein>
    <recommendedName>
        <fullName evidence="3">HNH endonuclease</fullName>
    </recommendedName>
</protein>